<feature type="domain" description="DUF1468" evidence="2">
    <location>
        <begin position="12"/>
        <end position="146"/>
    </location>
</feature>
<organism evidence="3 4">
    <name type="scientific">Litchfieldella qijiaojingensis</name>
    <dbReference type="NCBI Taxonomy" id="980347"/>
    <lineage>
        <taxon>Bacteria</taxon>
        <taxon>Pseudomonadati</taxon>
        <taxon>Pseudomonadota</taxon>
        <taxon>Gammaproteobacteria</taxon>
        <taxon>Oceanospirillales</taxon>
        <taxon>Halomonadaceae</taxon>
        <taxon>Litchfieldella</taxon>
    </lineage>
</organism>
<feature type="transmembrane region" description="Helical" evidence="1">
    <location>
        <begin position="32"/>
        <end position="53"/>
    </location>
</feature>
<evidence type="ECO:0000313" key="3">
    <source>
        <dbReference type="EMBL" id="GGY00703.1"/>
    </source>
</evidence>
<keyword evidence="1" id="KW-0812">Transmembrane</keyword>
<dbReference type="Proteomes" id="UP000653056">
    <property type="component" value="Unassembled WGS sequence"/>
</dbReference>
<evidence type="ECO:0000259" key="2">
    <source>
        <dbReference type="Pfam" id="PF07331"/>
    </source>
</evidence>
<evidence type="ECO:0000313" key="4">
    <source>
        <dbReference type="Proteomes" id="UP000653056"/>
    </source>
</evidence>
<sequence>MILRLNTDIAAGIVGLAFAAVLWLPRGEMGRLSIIFPRAVLVILVVIAVGLIVKGFIRPGSRRVVISGSLRRLLVVMTGFFVWWFAIGTLGFVVSTCVAIFLLTWYLARVDGPVSWRRLLQWVPIIGVLVGVFYLTFTQVLNVRLPTGLLL</sequence>
<dbReference type="Pfam" id="PF07331">
    <property type="entry name" value="TctB"/>
    <property type="match status" value="1"/>
</dbReference>
<gene>
    <name evidence="3" type="ORF">GCM10007160_30560</name>
</gene>
<name>A0ABQ2Z259_9GAMM</name>
<reference evidence="4" key="1">
    <citation type="journal article" date="2019" name="Int. J. Syst. Evol. Microbiol.">
        <title>The Global Catalogue of Microorganisms (GCM) 10K type strain sequencing project: providing services to taxonomists for standard genome sequencing and annotation.</title>
        <authorList>
            <consortium name="The Broad Institute Genomics Platform"/>
            <consortium name="The Broad Institute Genome Sequencing Center for Infectious Disease"/>
            <person name="Wu L."/>
            <person name="Ma J."/>
        </authorList>
    </citation>
    <scope>NUCLEOTIDE SEQUENCE [LARGE SCALE GENOMIC DNA]</scope>
    <source>
        <strain evidence="4">KCTC 22228</strain>
    </source>
</reference>
<accession>A0ABQ2Z259</accession>
<protein>
    <recommendedName>
        <fullName evidence="2">DUF1468 domain-containing protein</fullName>
    </recommendedName>
</protein>
<evidence type="ECO:0000256" key="1">
    <source>
        <dbReference type="SAM" id="Phobius"/>
    </source>
</evidence>
<proteinExistence type="predicted"/>
<comment type="caution">
    <text evidence="3">The sequence shown here is derived from an EMBL/GenBank/DDBJ whole genome shotgun (WGS) entry which is preliminary data.</text>
</comment>
<feature type="transmembrane region" description="Helical" evidence="1">
    <location>
        <begin position="119"/>
        <end position="137"/>
    </location>
</feature>
<dbReference type="EMBL" id="BMXS01000017">
    <property type="protein sequence ID" value="GGY00703.1"/>
    <property type="molecule type" value="Genomic_DNA"/>
</dbReference>
<dbReference type="InterPro" id="IPR009936">
    <property type="entry name" value="DUF1468"/>
</dbReference>
<feature type="transmembrane region" description="Helical" evidence="1">
    <location>
        <begin position="7"/>
        <end position="26"/>
    </location>
</feature>
<feature type="transmembrane region" description="Helical" evidence="1">
    <location>
        <begin position="74"/>
        <end position="107"/>
    </location>
</feature>
<keyword evidence="4" id="KW-1185">Reference proteome</keyword>
<dbReference type="RefSeq" id="WP_189470708.1">
    <property type="nucleotide sequence ID" value="NZ_BMXS01000017.1"/>
</dbReference>
<keyword evidence="1" id="KW-0472">Membrane</keyword>
<keyword evidence="1" id="KW-1133">Transmembrane helix</keyword>